<keyword evidence="1" id="KW-0732">Signal</keyword>
<sequence length="117" mass="11626">MRSALALLAALPAAPAAALEAACAFSLECVEAEACAETDYSLTLSGGADGATLSDSSGDVAGAVSFTPSGATYFLAVGERATHLLTVMGPAGETRYTVHLPAAGMAITYHGTCEAAR</sequence>
<name>A0A365U8D6_9RHOB</name>
<dbReference type="AlphaFoldDB" id="A0A365U8D6"/>
<proteinExistence type="predicted"/>
<gene>
    <name evidence="2" type="ORF">DRV85_10540</name>
</gene>
<feature type="signal peptide" evidence="1">
    <location>
        <begin position="1"/>
        <end position="18"/>
    </location>
</feature>
<reference evidence="2 3" key="1">
    <citation type="submission" date="2018-07" db="EMBL/GenBank/DDBJ databases">
        <title>Rhodosalinus sp. strain E84T genomic sequence and assembly.</title>
        <authorList>
            <person name="Liu Z.-W."/>
            <person name="Lu D.-C."/>
        </authorList>
    </citation>
    <scope>NUCLEOTIDE SEQUENCE [LARGE SCALE GENOMIC DNA]</scope>
    <source>
        <strain evidence="2 3">E84</strain>
    </source>
</reference>
<dbReference type="EMBL" id="QNTQ01000008">
    <property type="protein sequence ID" value="RBI85086.1"/>
    <property type="molecule type" value="Genomic_DNA"/>
</dbReference>
<accession>A0A365U8D6</accession>
<protein>
    <submittedName>
        <fullName evidence="2">Uncharacterized protein</fullName>
    </submittedName>
</protein>
<dbReference type="Proteomes" id="UP000253370">
    <property type="component" value="Unassembled WGS sequence"/>
</dbReference>
<organism evidence="2 3">
    <name type="scientific">Rhodosalinus halophilus</name>
    <dbReference type="NCBI Taxonomy" id="2259333"/>
    <lineage>
        <taxon>Bacteria</taxon>
        <taxon>Pseudomonadati</taxon>
        <taxon>Pseudomonadota</taxon>
        <taxon>Alphaproteobacteria</taxon>
        <taxon>Rhodobacterales</taxon>
        <taxon>Paracoccaceae</taxon>
        <taxon>Rhodosalinus</taxon>
    </lineage>
</organism>
<keyword evidence="3" id="KW-1185">Reference proteome</keyword>
<dbReference type="OrthoDB" id="7876140at2"/>
<evidence type="ECO:0000313" key="3">
    <source>
        <dbReference type="Proteomes" id="UP000253370"/>
    </source>
</evidence>
<dbReference type="RefSeq" id="WP_113289414.1">
    <property type="nucleotide sequence ID" value="NZ_QNTQ01000008.1"/>
</dbReference>
<evidence type="ECO:0000313" key="2">
    <source>
        <dbReference type="EMBL" id="RBI85086.1"/>
    </source>
</evidence>
<feature type="chain" id="PRO_5017083183" evidence="1">
    <location>
        <begin position="19"/>
        <end position="117"/>
    </location>
</feature>
<evidence type="ECO:0000256" key="1">
    <source>
        <dbReference type="SAM" id="SignalP"/>
    </source>
</evidence>
<comment type="caution">
    <text evidence="2">The sequence shown here is derived from an EMBL/GenBank/DDBJ whole genome shotgun (WGS) entry which is preliminary data.</text>
</comment>